<evidence type="ECO:0000256" key="5">
    <source>
        <dbReference type="PROSITE-ProRule" id="PRU00283"/>
    </source>
</evidence>
<dbReference type="GO" id="GO:0007018">
    <property type="term" value="P:microtubule-based movement"/>
    <property type="evidence" value="ECO:0007669"/>
    <property type="project" value="InterPro"/>
</dbReference>
<feature type="compositionally biased region" description="Polar residues" evidence="6">
    <location>
        <begin position="51"/>
        <end position="62"/>
    </location>
</feature>
<keyword evidence="1" id="KW-0493">Microtubule</keyword>
<dbReference type="SUPFAM" id="SSF52540">
    <property type="entry name" value="P-loop containing nucleoside triphosphate hydrolases"/>
    <property type="match status" value="1"/>
</dbReference>
<dbReference type="InterPro" id="IPR027417">
    <property type="entry name" value="P-loop_NTPase"/>
</dbReference>
<proteinExistence type="inferred from homology"/>
<dbReference type="GO" id="GO:0016887">
    <property type="term" value="F:ATP hydrolysis activity"/>
    <property type="evidence" value="ECO:0007669"/>
    <property type="project" value="TreeGrafter"/>
</dbReference>
<sequence>MSGSTSLFQVYLRLRPPIQVAKDPTNPWLIVEQPDAKDNPGTDGDEGASMPFSTHVTLQPPNESRKRAIERFGFTKIFREDASQLDVFEEIKVADSVRSVVQSGRDGLIATLGVTGSGKSHTILGSKSQRGLTQMTLDVLFNSLGHNVRRPTDSHLISSIQATDASEAQIQSATTFLESIYGDSDRSRISRTPMSRAQTPMTVNSPIAPPGAFPSSPSRDSLSREMQSLALSETYQAEVLKGYTLPDSPSPKKKDKWHPPPRFPFGNS</sequence>
<evidence type="ECO:0000313" key="8">
    <source>
        <dbReference type="EMBL" id="KPI35893.1"/>
    </source>
</evidence>
<feature type="compositionally biased region" description="Polar residues" evidence="6">
    <location>
        <begin position="195"/>
        <end position="205"/>
    </location>
</feature>
<keyword evidence="9" id="KW-1185">Reference proteome</keyword>
<evidence type="ECO:0000256" key="4">
    <source>
        <dbReference type="ARBA" id="ARBA00023175"/>
    </source>
</evidence>
<dbReference type="RefSeq" id="XP_017995856.1">
    <property type="nucleotide sequence ID" value="XM_018139267.1"/>
</dbReference>
<feature type="binding site" evidence="5">
    <location>
        <begin position="113"/>
        <end position="120"/>
    </location>
    <ligand>
        <name>ATP</name>
        <dbReference type="ChEBI" id="CHEBI:30616"/>
    </ligand>
</feature>
<dbReference type="VEuPathDB" id="FungiDB:AB675_10490"/>
<dbReference type="EMBL" id="LFJN01000035">
    <property type="protein sequence ID" value="KPI35893.1"/>
    <property type="molecule type" value="Genomic_DNA"/>
</dbReference>
<comment type="caution">
    <text evidence="8">The sequence shown here is derived from an EMBL/GenBank/DDBJ whole genome shotgun (WGS) entry which is preliminary data.</text>
</comment>
<feature type="region of interest" description="Disordered" evidence="6">
    <location>
        <begin position="242"/>
        <end position="268"/>
    </location>
</feature>
<dbReference type="GO" id="GO:0005524">
    <property type="term" value="F:ATP binding"/>
    <property type="evidence" value="ECO:0007669"/>
    <property type="project" value="UniProtKB-UniRule"/>
</dbReference>
<dbReference type="GO" id="GO:0008017">
    <property type="term" value="F:microtubule binding"/>
    <property type="evidence" value="ECO:0007669"/>
    <property type="project" value="InterPro"/>
</dbReference>
<keyword evidence="4 5" id="KW-0505">Motor protein</keyword>
<dbReference type="GO" id="GO:0005871">
    <property type="term" value="C:kinesin complex"/>
    <property type="evidence" value="ECO:0007669"/>
    <property type="project" value="TreeGrafter"/>
</dbReference>
<organism evidence="8 9">
    <name type="scientific">Cyphellophora attinorum</name>
    <dbReference type="NCBI Taxonomy" id="1664694"/>
    <lineage>
        <taxon>Eukaryota</taxon>
        <taxon>Fungi</taxon>
        <taxon>Dikarya</taxon>
        <taxon>Ascomycota</taxon>
        <taxon>Pezizomycotina</taxon>
        <taxon>Eurotiomycetes</taxon>
        <taxon>Chaetothyriomycetidae</taxon>
        <taxon>Chaetothyriales</taxon>
        <taxon>Cyphellophoraceae</taxon>
        <taxon>Cyphellophora</taxon>
    </lineage>
</organism>
<dbReference type="InterPro" id="IPR001752">
    <property type="entry name" value="Kinesin_motor_dom"/>
</dbReference>
<evidence type="ECO:0000256" key="1">
    <source>
        <dbReference type="ARBA" id="ARBA00022701"/>
    </source>
</evidence>
<evidence type="ECO:0000256" key="2">
    <source>
        <dbReference type="ARBA" id="ARBA00022741"/>
    </source>
</evidence>
<feature type="domain" description="Kinesin motor" evidence="7">
    <location>
        <begin position="7"/>
        <end position="268"/>
    </location>
</feature>
<dbReference type="AlphaFoldDB" id="A0A0N1GYL0"/>
<dbReference type="PANTHER" id="PTHR24115">
    <property type="entry name" value="KINESIN-RELATED"/>
    <property type="match status" value="1"/>
</dbReference>
<dbReference type="SMART" id="SM00129">
    <property type="entry name" value="KISc"/>
    <property type="match status" value="1"/>
</dbReference>
<reference evidence="8 9" key="1">
    <citation type="submission" date="2015-06" db="EMBL/GenBank/DDBJ databases">
        <title>Draft genome of the ant-associated black yeast Phialophora attae CBS 131958.</title>
        <authorList>
            <person name="Moreno L.F."/>
            <person name="Stielow B.J."/>
            <person name="de Hoog S."/>
            <person name="Vicente V.A."/>
            <person name="Weiss V.A."/>
            <person name="de Vries M."/>
            <person name="Cruz L.M."/>
            <person name="Souza E.M."/>
        </authorList>
    </citation>
    <scope>NUCLEOTIDE SEQUENCE [LARGE SCALE GENOMIC DNA]</scope>
    <source>
        <strain evidence="8 9">CBS 131958</strain>
    </source>
</reference>
<dbReference type="STRING" id="1664694.A0A0N1GYL0"/>
<dbReference type="OrthoDB" id="123929at2759"/>
<gene>
    <name evidence="8" type="ORF">AB675_10490</name>
</gene>
<feature type="region of interest" description="Disordered" evidence="6">
    <location>
        <begin position="32"/>
        <end position="63"/>
    </location>
</feature>
<comment type="similarity">
    <text evidence="5">Belongs to the TRAFAC class myosin-kinesin ATPase superfamily. Kinesin family.</text>
</comment>
<feature type="compositionally biased region" description="Polar residues" evidence="6">
    <location>
        <begin position="215"/>
        <end position="229"/>
    </location>
</feature>
<dbReference type="Proteomes" id="UP000038010">
    <property type="component" value="Unassembled WGS sequence"/>
</dbReference>
<dbReference type="GO" id="GO:0003777">
    <property type="term" value="F:microtubule motor activity"/>
    <property type="evidence" value="ECO:0007669"/>
    <property type="project" value="InterPro"/>
</dbReference>
<evidence type="ECO:0000256" key="6">
    <source>
        <dbReference type="SAM" id="MobiDB-lite"/>
    </source>
</evidence>
<accession>A0A0N1GYL0</accession>
<evidence type="ECO:0000259" key="7">
    <source>
        <dbReference type="PROSITE" id="PS50067"/>
    </source>
</evidence>
<protein>
    <recommendedName>
        <fullName evidence="7">Kinesin motor domain-containing protein</fullName>
    </recommendedName>
</protein>
<dbReference type="InterPro" id="IPR036961">
    <property type="entry name" value="Kinesin_motor_dom_sf"/>
</dbReference>
<dbReference type="GO" id="GO:0005874">
    <property type="term" value="C:microtubule"/>
    <property type="evidence" value="ECO:0007669"/>
    <property type="project" value="UniProtKB-KW"/>
</dbReference>
<dbReference type="InterPro" id="IPR027640">
    <property type="entry name" value="Kinesin-like_fam"/>
</dbReference>
<evidence type="ECO:0000313" key="9">
    <source>
        <dbReference type="Proteomes" id="UP000038010"/>
    </source>
</evidence>
<name>A0A0N1GYL0_9EURO</name>
<dbReference type="GeneID" id="28731147"/>
<keyword evidence="3 5" id="KW-0067">ATP-binding</keyword>
<dbReference type="PANTHER" id="PTHR24115:SF1008">
    <property type="entry name" value="KINESIN-LIKE PROTEIN SUBITO"/>
    <property type="match status" value="1"/>
</dbReference>
<keyword evidence="2 5" id="KW-0547">Nucleotide-binding</keyword>
<dbReference type="PROSITE" id="PS50067">
    <property type="entry name" value="KINESIN_MOTOR_2"/>
    <property type="match status" value="1"/>
</dbReference>
<evidence type="ECO:0000256" key="3">
    <source>
        <dbReference type="ARBA" id="ARBA00022840"/>
    </source>
</evidence>
<dbReference type="Pfam" id="PF00225">
    <property type="entry name" value="Kinesin"/>
    <property type="match status" value="1"/>
</dbReference>
<dbReference type="Gene3D" id="3.40.850.10">
    <property type="entry name" value="Kinesin motor domain"/>
    <property type="match status" value="1"/>
</dbReference>
<feature type="region of interest" description="Disordered" evidence="6">
    <location>
        <begin position="195"/>
        <end position="229"/>
    </location>
</feature>
<dbReference type="GO" id="GO:0005634">
    <property type="term" value="C:nucleus"/>
    <property type="evidence" value="ECO:0007669"/>
    <property type="project" value="TreeGrafter"/>
</dbReference>